<feature type="chain" id="PRO_5046177002" evidence="3">
    <location>
        <begin position="26"/>
        <end position="556"/>
    </location>
</feature>
<gene>
    <name evidence="7" type="primary">LOC136076840</name>
</gene>
<dbReference type="RefSeq" id="XP_065646488.1">
    <property type="nucleotide sequence ID" value="XM_065790416.1"/>
</dbReference>
<dbReference type="Proteomes" id="UP001652625">
    <property type="component" value="Chromosome 02"/>
</dbReference>
<dbReference type="Gene3D" id="3.40.390.10">
    <property type="entry name" value="Collagenase (Catalytic Domain)"/>
    <property type="match status" value="1"/>
</dbReference>
<feature type="active site" evidence="2">
    <location>
        <position position="348"/>
    </location>
</feature>
<dbReference type="SUPFAM" id="SSF49785">
    <property type="entry name" value="Galactose-binding domain-like"/>
    <property type="match status" value="2"/>
</dbReference>
<dbReference type="SUPFAM" id="SSF55486">
    <property type="entry name" value="Metalloproteases ('zincins'), catalytic domain"/>
    <property type="match status" value="1"/>
</dbReference>
<dbReference type="PROSITE" id="PS50022">
    <property type="entry name" value="FA58C_3"/>
    <property type="match status" value="1"/>
</dbReference>
<dbReference type="InterPro" id="IPR008979">
    <property type="entry name" value="Galactose-bd-like_sf"/>
</dbReference>
<dbReference type="PANTHER" id="PTHR11905:SF159">
    <property type="entry name" value="ADAM METALLOPROTEASE"/>
    <property type="match status" value="1"/>
</dbReference>
<evidence type="ECO:0000313" key="6">
    <source>
        <dbReference type="Proteomes" id="UP001652625"/>
    </source>
</evidence>
<feature type="binding site" evidence="2">
    <location>
        <position position="357"/>
    </location>
    <ligand>
        <name>Zn(2+)</name>
        <dbReference type="ChEBI" id="CHEBI:29105"/>
        <note>catalytic</note>
    </ligand>
</feature>
<organism evidence="6 7">
    <name type="scientific">Hydra vulgaris</name>
    <name type="common">Hydra</name>
    <name type="synonym">Hydra attenuata</name>
    <dbReference type="NCBI Taxonomy" id="6087"/>
    <lineage>
        <taxon>Eukaryota</taxon>
        <taxon>Metazoa</taxon>
        <taxon>Cnidaria</taxon>
        <taxon>Hydrozoa</taxon>
        <taxon>Hydroidolina</taxon>
        <taxon>Anthoathecata</taxon>
        <taxon>Aplanulata</taxon>
        <taxon>Hydridae</taxon>
        <taxon>Hydra</taxon>
    </lineage>
</organism>
<dbReference type="Pfam" id="PF01421">
    <property type="entry name" value="Reprolysin"/>
    <property type="match status" value="1"/>
</dbReference>
<protein>
    <submittedName>
        <fullName evidence="7">Disintegrin and metalloproteinase domain-containing protein 9-like isoform X1</fullName>
    </submittedName>
</protein>
<dbReference type="Gene3D" id="2.60.120.260">
    <property type="entry name" value="Galactose-binding domain-like"/>
    <property type="match status" value="1"/>
</dbReference>
<evidence type="ECO:0000259" key="5">
    <source>
        <dbReference type="PROSITE" id="PS50215"/>
    </source>
</evidence>
<feature type="binding site" evidence="2">
    <location>
        <position position="347"/>
    </location>
    <ligand>
        <name>Zn(2+)</name>
        <dbReference type="ChEBI" id="CHEBI:29105"/>
        <note>catalytic</note>
    </ligand>
</feature>
<dbReference type="InterPro" id="IPR001590">
    <property type="entry name" value="Peptidase_M12B"/>
</dbReference>
<keyword evidence="1" id="KW-1015">Disulfide bond</keyword>
<evidence type="ECO:0000256" key="1">
    <source>
        <dbReference type="ARBA" id="ARBA00023157"/>
    </source>
</evidence>
<dbReference type="PANTHER" id="PTHR11905">
    <property type="entry name" value="ADAM A DISINTEGRIN AND METALLOPROTEASE DOMAIN"/>
    <property type="match status" value="1"/>
</dbReference>
<dbReference type="InterPro" id="IPR002870">
    <property type="entry name" value="Peptidase_M12B_N"/>
</dbReference>
<keyword evidence="6" id="KW-1185">Reference proteome</keyword>
<evidence type="ECO:0000259" key="4">
    <source>
        <dbReference type="PROSITE" id="PS50022"/>
    </source>
</evidence>
<keyword evidence="2" id="KW-0862">Zinc</keyword>
<dbReference type="InterPro" id="IPR000421">
    <property type="entry name" value="FA58C"/>
</dbReference>
<keyword evidence="2" id="KW-0479">Metal-binding</keyword>
<feature type="signal peptide" evidence="3">
    <location>
        <begin position="1"/>
        <end position="25"/>
    </location>
</feature>
<dbReference type="GeneID" id="136076840"/>
<dbReference type="InterPro" id="IPR024079">
    <property type="entry name" value="MetalloPept_cat_dom_sf"/>
</dbReference>
<proteinExistence type="predicted"/>
<sequence>MSGKRCIQVWFLLQVFSNALHISDTEIVYPKRHHSERPQNDLGTLNQNGNHEEYVTYEIKAKKDHHFLDLKKIQQMHQKFIWLRSFENGKEVAVKHYPENCYYEGKVRGIEDSYAFISTCSGGLTGTVDDGKTRYDIIPQYDGIKHYYHNVENLMKEKYKEMKNSDIYENNKARQEKLYMKTERIDLLSDALPLNDVESEYLSYTRKETLYAEIFVSCDNEMLNEYDDNESLLVERVLNVFGQVDRAYQAINLRMVVVAIDIQKDTPSFPRYKESNDDIDSFGRYINHEIKKKSKFKDVDFDSAVFLSHNSWPGNSGKANLDTMCKKDCISIAYWEKISPTVHTIGHEFGHNLGFLHDEGKKYSCNAPSICLTKKRGCFMENVDKSNRPGFSNCSMATFEEKEYRCLLNMPSGVFHGITDDDDESVSVLSPPITAQYLRVLPKEWLGDYPCLRLKIIGCSSEQDCDVPLMKKLPVSAYSASSNYNRKFSSSGVVEEKSGWCSIDKTGSWLQINFKKRVEITSIVMLSTYWKTILYTLQYSDDGLLWFNYLKTNLDE</sequence>
<keyword evidence="3" id="KW-0732">Signal</keyword>
<feature type="domain" description="Peptidase M12B" evidence="5">
    <location>
        <begin position="210"/>
        <end position="411"/>
    </location>
</feature>
<feature type="binding site" evidence="2">
    <location>
        <position position="351"/>
    </location>
    <ligand>
        <name>Zn(2+)</name>
        <dbReference type="ChEBI" id="CHEBI:29105"/>
        <note>catalytic</note>
    </ligand>
</feature>
<dbReference type="PROSITE" id="PS50215">
    <property type="entry name" value="ADAM_MEPRO"/>
    <property type="match status" value="1"/>
</dbReference>
<comment type="caution">
    <text evidence="2">Lacks conserved residue(s) required for the propagation of feature annotation.</text>
</comment>
<feature type="domain" description="F5/8 type C" evidence="4">
    <location>
        <begin position="451"/>
        <end position="556"/>
    </location>
</feature>
<evidence type="ECO:0000256" key="3">
    <source>
        <dbReference type="SAM" id="SignalP"/>
    </source>
</evidence>
<name>A0ABM4BC33_HYDVU</name>
<accession>A0ABM4BC33</accession>
<reference evidence="7" key="2">
    <citation type="submission" date="2025-08" db="UniProtKB">
        <authorList>
            <consortium name="RefSeq"/>
        </authorList>
    </citation>
    <scope>IDENTIFICATION</scope>
</reference>
<dbReference type="Pfam" id="PF01562">
    <property type="entry name" value="Pep_M12B_propep"/>
    <property type="match status" value="1"/>
</dbReference>
<evidence type="ECO:0000313" key="7">
    <source>
        <dbReference type="RefSeq" id="XP_065646488.1"/>
    </source>
</evidence>
<reference evidence="6" key="1">
    <citation type="submission" date="2025-05" db="UniProtKB">
        <authorList>
            <consortium name="RefSeq"/>
        </authorList>
    </citation>
    <scope>NUCLEOTIDE SEQUENCE [LARGE SCALE GENOMIC DNA]</scope>
</reference>
<evidence type="ECO:0000256" key="2">
    <source>
        <dbReference type="PROSITE-ProRule" id="PRU00276"/>
    </source>
</evidence>